<sequence>MSPQMSFFVVVSEELTNYLKTSRPSRLVVMSTGQRSCLADQHIERIGPQFSKQIVLTMQTDL</sequence>
<protein>
    <submittedName>
        <fullName evidence="1">Uncharacterized protein</fullName>
    </submittedName>
</protein>
<keyword evidence="2" id="KW-1185">Reference proteome</keyword>
<evidence type="ECO:0000313" key="2">
    <source>
        <dbReference type="Proteomes" id="UP000030645"/>
    </source>
</evidence>
<dbReference type="EMBL" id="KE344232">
    <property type="protein sequence ID" value="EXB55312.1"/>
    <property type="molecule type" value="Genomic_DNA"/>
</dbReference>
<reference evidence="2" key="1">
    <citation type="submission" date="2013-01" db="EMBL/GenBank/DDBJ databases">
        <title>Draft Genome Sequence of a Mulberry Tree, Morus notabilis C.K. Schneid.</title>
        <authorList>
            <person name="He N."/>
            <person name="Zhao S."/>
        </authorList>
    </citation>
    <scope>NUCLEOTIDE SEQUENCE</scope>
</reference>
<dbReference type="AlphaFoldDB" id="W9R621"/>
<accession>W9R621</accession>
<gene>
    <name evidence="1" type="ORF">L484_017224</name>
</gene>
<name>W9R621_9ROSA</name>
<proteinExistence type="predicted"/>
<dbReference type="Proteomes" id="UP000030645">
    <property type="component" value="Unassembled WGS sequence"/>
</dbReference>
<evidence type="ECO:0000313" key="1">
    <source>
        <dbReference type="EMBL" id="EXB55312.1"/>
    </source>
</evidence>
<organism evidence="1 2">
    <name type="scientific">Morus notabilis</name>
    <dbReference type="NCBI Taxonomy" id="981085"/>
    <lineage>
        <taxon>Eukaryota</taxon>
        <taxon>Viridiplantae</taxon>
        <taxon>Streptophyta</taxon>
        <taxon>Embryophyta</taxon>
        <taxon>Tracheophyta</taxon>
        <taxon>Spermatophyta</taxon>
        <taxon>Magnoliopsida</taxon>
        <taxon>eudicotyledons</taxon>
        <taxon>Gunneridae</taxon>
        <taxon>Pentapetalae</taxon>
        <taxon>rosids</taxon>
        <taxon>fabids</taxon>
        <taxon>Rosales</taxon>
        <taxon>Moraceae</taxon>
        <taxon>Moreae</taxon>
        <taxon>Morus</taxon>
    </lineage>
</organism>